<dbReference type="InterPro" id="IPR025016">
    <property type="entry name" value="DUF3955"/>
</dbReference>
<evidence type="ECO:0000313" key="3">
    <source>
        <dbReference type="EMBL" id="MBO1623822.1"/>
    </source>
</evidence>
<keyword evidence="1" id="KW-0472">Membrane</keyword>
<name>A0ABS3NTB1_9BACI</name>
<evidence type="ECO:0000259" key="2">
    <source>
        <dbReference type="Pfam" id="PF13127"/>
    </source>
</evidence>
<reference evidence="3 4" key="1">
    <citation type="submission" date="2021-03" db="EMBL/GenBank/DDBJ databases">
        <title>Identification of novel Bacillus strains.</title>
        <authorList>
            <person name="Xiao Z."/>
            <person name="Li Y."/>
            <person name="Shen J."/>
        </authorList>
    </citation>
    <scope>NUCLEOTIDE SEQUENCE [LARGE SCALE GENOMIC DNA]</scope>
    <source>
        <strain evidence="3 4">SY8</strain>
    </source>
</reference>
<dbReference type="RefSeq" id="WP_208016493.1">
    <property type="nucleotide sequence ID" value="NZ_JAGDQJ010000003.1"/>
</dbReference>
<organism evidence="3 4">
    <name type="scientific">Bacillus arachidis</name>
    <dbReference type="NCBI Taxonomy" id="2819290"/>
    <lineage>
        <taxon>Bacteria</taxon>
        <taxon>Bacillati</taxon>
        <taxon>Bacillota</taxon>
        <taxon>Bacilli</taxon>
        <taxon>Bacillales</taxon>
        <taxon>Bacillaceae</taxon>
        <taxon>Bacillus</taxon>
    </lineage>
</organism>
<sequence length="69" mass="7967">MLVKQYLMFYRHFLCLDIYSMISSRVEPGGTLIELFFFIPSSYLFVFSGSISVLFVAILSIFKKGNLIN</sequence>
<dbReference type="Pfam" id="PF13127">
    <property type="entry name" value="DUF3955"/>
    <property type="match status" value="1"/>
</dbReference>
<dbReference type="Proteomes" id="UP000677611">
    <property type="component" value="Unassembled WGS sequence"/>
</dbReference>
<comment type="caution">
    <text evidence="3">The sequence shown here is derived from an EMBL/GenBank/DDBJ whole genome shotgun (WGS) entry which is preliminary data.</text>
</comment>
<feature type="transmembrane region" description="Helical" evidence="1">
    <location>
        <begin position="35"/>
        <end position="62"/>
    </location>
</feature>
<feature type="domain" description="DUF3955" evidence="2">
    <location>
        <begin position="9"/>
        <end position="57"/>
    </location>
</feature>
<keyword evidence="1" id="KW-0812">Transmembrane</keyword>
<proteinExistence type="predicted"/>
<keyword evidence="4" id="KW-1185">Reference proteome</keyword>
<keyword evidence="1" id="KW-1133">Transmembrane helix</keyword>
<dbReference type="EMBL" id="JAGDQJ010000003">
    <property type="protein sequence ID" value="MBO1623822.1"/>
    <property type="molecule type" value="Genomic_DNA"/>
</dbReference>
<gene>
    <name evidence="3" type="ORF">J4P90_00910</name>
</gene>
<accession>A0ABS3NTB1</accession>
<evidence type="ECO:0000256" key="1">
    <source>
        <dbReference type="SAM" id="Phobius"/>
    </source>
</evidence>
<evidence type="ECO:0000313" key="4">
    <source>
        <dbReference type="Proteomes" id="UP000677611"/>
    </source>
</evidence>
<protein>
    <submittedName>
        <fullName evidence="3">DUF3955 domain-containing protein</fullName>
    </submittedName>
</protein>